<gene>
    <name evidence="2" type="ORF">CLV94_3265</name>
</gene>
<keyword evidence="3" id="KW-1185">Reference proteome</keyword>
<evidence type="ECO:0000313" key="2">
    <source>
        <dbReference type="EMBL" id="RKS18455.1"/>
    </source>
</evidence>
<feature type="compositionally biased region" description="Basic and acidic residues" evidence="1">
    <location>
        <begin position="7"/>
        <end position="23"/>
    </location>
</feature>
<feature type="compositionally biased region" description="Basic and acidic residues" evidence="1">
    <location>
        <begin position="103"/>
        <end position="113"/>
    </location>
</feature>
<dbReference type="AlphaFoldDB" id="A0A495LZB6"/>
<reference evidence="2 3" key="1">
    <citation type="submission" date="2018-10" db="EMBL/GenBank/DDBJ databases">
        <title>Genomic Encyclopedia of Archaeal and Bacterial Type Strains, Phase II (KMG-II): from individual species to whole genera.</title>
        <authorList>
            <person name="Goeker M."/>
        </authorList>
    </citation>
    <scope>NUCLEOTIDE SEQUENCE [LARGE SCALE GENOMIC DNA]</scope>
    <source>
        <strain evidence="2 3">DSM 29537</strain>
    </source>
</reference>
<dbReference type="OrthoDB" id="1374894at2"/>
<name>A0A495LZB6_9FLAO</name>
<comment type="caution">
    <text evidence="2">The sequence shown here is derived from an EMBL/GenBank/DDBJ whole genome shotgun (WGS) entry which is preliminary data.</text>
</comment>
<feature type="region of interest" description="Disordered" evidence="1">
    <location>
        <begin position="1"/>
        <end position="113"/>
    </location>
</feature>
<dbReference type="EMBL" id="RBLC01000006">
    <property type="protein sequence ID" value="RKS18455.1"/>
    <property type="molecule type" value="Genomic_DNA"/>
</dbReference>
<dbReference type="RefSeq" id="WP_121377542.1">
    <property type="nucleotide sequence ID" value="NZ_RBLC01000006.1"/>
</dbReference>
<organism evidence="2 3">
    <name type="scientific">Flavobacterium endophyticum</name>
    <dbReference type="NCBI Taxonomy" id="1540163"/>
    <lineage>
        <taxon>Bacteria</taxon>
        <taxon>Pseudomonadati</taxon>
        <taxon>Bacteroidota</taxon>
        <taxon>Flavobacteriia</taxon>
        <taxon>Flavobacteriales</taxon>
        <taxon>Flavobacteriaceae</taxon>
        <taxon>Flavobacterium</taxon>
    </lineage>
</organism>
<evidence type="ECO:0000256" key="1">
    <source>
        <dbReference type="SAM" id="MobiDB-lite"/>
    </source>
</evidence>
<feature type="compositionally biased region" description="Basic and acidic residues" evidence="1">
    <location>
        <begin position="83"/>
        <end position="95"/>
    </location>
</feature>
<feature type="compositionally biased region" description="Polar residues" evidence="1">
    <location>
        <begin position="64"/>
        <end position="74"/>
    </location>
</feature>
<proteinExistence type="predicted"/>
<dbReference type="Proteomes" id="UP000277579">
    <property type="component" value="Unassembled WGS sequence"/>
</dbReference>
<evidence type="ECO:0000313" key="3">
    <source>
        <dbReference type="Proteomes" id="UP000277579"/>
    </source>
</evidence>
<feature type="compositionally biased region" description="Basic and acidic residues" evidence="1">
    <location>
        <begin position="37"/>
        <end position="51"/>
    </location>
</feature>
<sequence length="113" mass="12535">MAAAKDLGNKKWNGEQEKAKGKINEGFSGENLADEYDPSKGKLKTEIEKDTAGNVHVVKRARSVESNVTPTETSGAPLKNKKKPENRDKNSDLDPNRYPTSHPENKKDRGNMK</sequence>
<accession>A0A495LZB6</accession>
<protein>
    <submittedName>
        <fullName evidence="2">Uncharacterized protein</fullName>
    </submittedName>
</protein>